<dbReference type="PANTHER" id="PTHR33169">
    <property type="entry name" value="PADR-FAMILY TRANSCRIPTIONAL REGULATOR"/>
    <property type="match status" value="1"/>
</dbReference>
<gene>
    <name evidence="2" type="ORF">S03H2_35419</name>
</gene>
<dbReference type="Pfam" id="PF03551">
    <property type="entry name" value="PadR"/>
    <property type="match status" value="1"/>
</dbReference>
<comment type="caution">
    <text evidence="2">The sequence shown here is derived from an EMBL/GenBank/DDBJ whole genome shotgun (WGS) entry which is preliminary data.</text>
</comment>
<dbReference type="InterPro" id="IPR036388">
    <property type="entry name" value="WH-like_DNA-bd_sf"/>
</dbReference>
<evidence type="ECO:0000313" key="2">
    <source>
        <dbReference type="EMBL" id="GAH48425.1"/>
    </source>
</evidence>
<dbReference type="InterPro" id="IPR036390">
    <property type="entry name" value="WH_DNA-bd_sf"/>
</dbReference>
<organism evidence="2">
    <name type="scientific">marine sediment metagenome</name>
    <dbReference type="NCBI Taxonomy" id="412755"/>
    <lineage>
        <taxon>unclassified sequences</taxon>
        <taxon>metagenomes</taxon>
        <taxon>ecological metagenomes</taxon>
    </lineage>
</organism>
<protein>
    <recommendedName>
        <fullName evidence="1">Transcription regulator PadR N-terminal domain-containing protein</fullName>
    </recommendedName>
</protein>
<accession>X1GU77</accession>
<dbReference type="EMBL" id="BARU01021662">
    <property type="protein sequence ID" value="GAH48425.1"/>
    <property type="molecule type" value="Genomic_DNA"/>
</dbReference>
<sequence>MFYQQIIKGTIKFVILSMLEGREMYGYELIQTVNRKTKGFFEWRQSAVYTTLHKMEEAGLIKSRWKSAGATRKRKYYYLAAKGRQLLIANRTEWLTFSRCMNRLVINT</sequence>
<evidence type="ECO:0000259" key="1">
    <source>
        <dbReference type="Pfam" id="PF03551"/>
    </source>
</evidence>
<proteinExistence type="predicted"/>
<dbReference type="AlphaFoldDB" id="X1GU77"/>
<reference evidence="2" key="1">
    <citation type="journal article" date="2014" name="Front. Microbiol.">
        <title>High frequency of phylogenetically diverse reductive dehalogenase-homologous genes in deep subseafloor sedimentary metagenomes.</title>
        <authorList>
            <person name="Kawai M."/>
            <person name="Futagami T."/>
            <person name="Toyoda A."/>
            <person name="Takaki Y."/>
            <person name="Nishi S."/>
            <person name="Hori S."/>
            <person name="Arai W."/>
            <person name="Tsubouchi T."/>
            <person name="Morono Y."/>
            <person name="Uchiyama I."/>
            <person name="Ito T."/>
            <person name="Fujiyama A."/>
            <person name="Inagaki F."/>
            <person name="Takami H."/>
        </authorList>
    </citation>
    <scope>NUCLEOTIDE SEQUENCE</scope>
    <source>
        <strain evidence="2">Expedition CK06-06</strain>
    </source>
</reference>
<dbReference type="Gene3D" id="1.10.10.10">
    <property type="entry name" value="Winged helix-like DNA-binding domain superfamily/Winged helix DNA-binding domain"/>
    <property type="match status" value="1"/>
</dbReference>
<feature type="domain" description="Transcription regulator PadR N-terminal" evidence="1">
    <location>
        <begin position="15"/>
        <end position="87"/>
    </location>
</feature>
<dbReference type="SUPFAM" id="SSF46785">
    <property type="entry name" value="Winged helix' DNA-binding domain"/>
    <property type="match status" value="1"/>
</dbReference>
<dbReference type="InterPro" id="IPR052509">
    <property type="entry name" value="Metal_resp_DNA-bind_regulator"/>
</dbReference>
<name>X1GU77_9ZZZZ</name>
<dbReference type="InterPro" id="IPR005149">
    <property type="entry name" value="Tscrpt_reg_PadR_N"/>
</dbReference>
<dbReference type="PANTHER" id="PTHR33169:SF14">
    <property type="entry name" value="TRANSCRIPTIONAL REGULATOR RV3488"/>
    <property type="match status" value="1"/>
</dbReference>